<accession>A0A1F7TLE9</accession>
<evidence type="ECO:0008006" key="3">
    <source>
        <dbReference type="Google" id="ProtNLM"/>
    </source>
</evidence>
<dbReference type="InterPro" id="IPR003795">
    <property type="entry name" value="DUF192"/>
</dbReference>
<evidence type="ECO:0000313" key="2">
    <source>
        <dbReference type="Proteomes" id="UP000177885"/>
    </source>
</evidence>
<gene>
    <name evidence="1" type="ORF">A2856_01695</name>
</gene>
<protein>
    <recommendedName>
        <fullName evidence="3">DUF192 domain-containing protein</fullName>
    </recommendedName>
</protein>
<dbReference type="PANTHER" id="PTHR37953:SF1">
    <property type="entry name" value="UPF0127 PROTEIN MJ1496"/>
    <property type="match status" value="1"/>
</dbReference>
<dbReference type="STRING" id="1802385.A2856_01695"/>
<sequence>MLKAIAAILIVLAVAFWFFRTRAPSVPLPEGIAGLPDGTTVAVEIADTPASRSRGLSGRDDLPKGQGMLFIYDTPGVYGFWMQGMRFPIDMVWMDEGKVVTVASDVPYQGASQFAITNPTAPADMILELPAGYASAHGVVEGATLDIRLPSR</sequence>
<dbReference type="PANTHER" id="PTHR37953">
    <property type="entry name" value="UPF0127 PROTEIN MJ1496"/>
    <property type="match status" value="1"/>
</dbReference>
<comment type="caution">
    <text evidence="1">The sequence shown here is derived from an EMBL/GenBank/DDBJ whole genome shotgun (WGS) entry which is preliminary data.</text>
</comment>
<reference evidence="1 2" key="1">
    <citation type="journal article" date="2016" name="Nat. Commun.">
        <title>Thousands of microbial genomes shed light on interconnected biogeochemical processes in an aquifer system.</title>
        <authorList>
            <person name="Anantharaman K."/>
            <person name="Brown C.T."/>
            <person name="Hug L.A."/>
            <person name="Sharon I."/>
            <person name="Castelle C.J."/>
            <person name="Probst A.J."/>
            <person name="Thomas B.C."/>
            <person name="Singh A."/>
            <person name="Wilkins M.J."/>
            <person name="Karaoz U."/>
            <person name="Brodie E.L."/>
            <person name="Williams K.H."/>
            <person name="Hubbard S.S."/>
            <person name="Banfield J.F."/>
        </authorList>
    </citation>
    <scope>NUCLEOTIDE SEQUENCE [LARGE SCALE GENOMIC DNA]</scope>
</reference>
<dbReference type="Pfam" id="PF02643">
    <property type="entry name" value="DUF192"/>
    <property type="match status" value="1"/>
</dbReference>
<evidence type="ECO:0000313" key="1">
    <source>
        <dbReference type="EMBL" id="OGL66387.1"/>
    </source>
</evidence>
<dbReference type="Proteomes" id="UP000177885">
    <property type="component" value="Unassembled WGS sequence"/>
</dbReference>
<name>A0A1F7TLE9_9BACT</name>
<organism evidence="1 2">
    <name type="scientific">Candidatus Uhrbacteria bacterium RIFCSPHIGHO2_01_FULL_63_20</name>
    <dbReference type="NCBI Taxonomy" id="1802385"/>
    <lineage>
        <taxon>Bacteria</taxon>
        <taxon>Candidatus Uhriibacteriota</taxon>
    </lineage>
</organism>
<dbReference type="InterPro" id="IPR038695">
    <property type="entry name" value="Saro_0823-like_sf"/>
</dbReference>
<proteinExistence type="predicted"/>
<dbReference type="Gene3D" id="2.60.120.1140">
    <property type="entry name" value="Protein of unknown function DUF192"/>
    <property type="match status" value="1"/>
</dbReference>
<dbReference type="EMBL" id="MGDT01000007">
    <property type="protein sequence ID" value="OGL66387.1"/>
    <property type="molecule type" value="Genomic_DNA"/>
</dbReference>
<dbReference type="AlphaFoldDB" id="A0A1F7TLE9"/>